<comment type="similarity">
    <text evidence="1">Belongs to the TRIAP1/MDM35 family.</text>
</comment>
<dbReference type="EMBL" id="KB008171">
    <property type="protein sequence ID" value="ELR10930.1"/>
    <property type="molecule type" value="Genomic_DNA"/>
</dbReference>
<reference evidence="4 5" key="1">
    <citation type="journal article" date="2013" name="Genome Biol.">
        <title>Genome of Acanthamoeba castellanii highlights extensive lateral gene transfer and early evolution of tyrosine kinase signaling.</title>
        <authorList>
            <person name="Clarke M."/>
            <person name="Lohan A.J."/>
            <person name="Liu B."/>
            <person name="Lagkouvardos I."/>
            <person name="Roy S."/>
            <person name="Zafar N."/>
            <person name="Bertelli C."/>
            <person name="Schilde C."/>
            <person name="Kianianmomeni A."/>
            <person name="Burglin T.R."/>
            <person name="Frech C."/>
            <person name="Turcotte B."/>
            <person name="Kopec K.O."/>
            <person name="Synnott J.M."/>
            <person name="Choo C."/>
            <person name="Paponov I."/>
            <person name="Finkler A."/>
            <person name="Soon Heng Tan C."/>
            <person name="Hutchins A.P."/>
            <person name="Weinmeier T."/>
            <person name="Rattei T."/>
            <person name="Chu J.S."/>
            <person name="Gimenez G."/>
            <person name="Irimia M."/>
            <person name="Rigden D.J."/>
            <person name="Fitzpatrick D.A."/>
            <person name="Lorenzo-Morales J."/>
            <person name="Bateman A."/>
            <person name="Chiu C.H."/>
            <person name="Tang P."/>
            <person name="Hegemann P."/>
            <person name="Fromm H."/>
            <person name="Raoult D."/>
            <person name="Greub G."/>
            <person name="Miranda-Saavedra D."/>
            <person name="Chen N."/>
            <person name="Nash P."/>
            <person name="Ginger M.L."/>
            <person name="Horn M."/>
            <person name="Schaap P."/>
            <person name="Caler L."/>
            <person name="Loftus B."/>
        </authorList>
    </citation>
    <scope>NUCLEOTIDE SEQUENCE [LARGE SCALE GENOMIC DNA]</scope>
    <source>
        <strain evidence="4 5">Neff</strain>
    </source>
</reference>
<dbReference type="Pfam" id="PF05254">
    <property type="entry name" value="UPF0203"/>
    <property type="match status" value="1"/>
</dbReference>
<keyword evidence="2" id="KW-1015">Disulfide bond</keyword>
<dbReference type="RefSeq" id="XP_004332943.1">
    <property type="nucleotide sequence ID" value="XM_004332895.1"/>
</dbReference>
<dbReference type="OrthoDB" id="19091at2759"/>
<dbReference type="GO" id="GO:0045332">
    <property type="term" value="P:phospholipid translocation"/>
    <property type="evidence" value="ECO:0007669"/>
    <property type="project" value="TreeGrafter"/>
</dbReference>
<dbReference type="PANTHER" id="PTHR46403:SF1">
    <property type="entry name" value="TP53-REGULATED INHIBITOR OF APOPTOSIS 1"/>
    <property type="match status" value="1"/>
</dbReference>
<dbReference type="KEGG" id="acan:ACA1_145840"/>
<name>L8GCL2_ACACF</name>
<evidence type="ECO:0000256" key="1">
    <source>
        <dbReference type="ARBA" id="ARBA00006196"/>
    </source>
</evidence>
<sequence length="104" mass="11981">MSQQPKEEAAPGDASSSPPLDFSGIDFSKPEACLDLKEEHDQCFHVWLAKFVKGEAQTDECKPSWERYRACTAEKLKHHGLSHLQDQWKKPDWADLDTIRRKKD</sequence>
<feature type="region of interest" description="Disordered" evidence="3">
    <location>
        <begin position="1"/>
        <end position="23"/>
    </location>
</feature>
<evidence type="ECO:0000256" key="3">
    <source>
        <dbReference type="SAM" id="MobiDB-lite"/>
    </source>
</evidence>
<dbReference type="GO" id="GO:0005634">
    <property type="term" value="C:nucleus"/>
    <property type="evidence" value="ECO:0007669"/>
    <property type="project" value="TreeGrafter"/>
</dbReference>
<dbReference type="VEuPathDB" id="AmoebaDB:ACA1_145840"/>
<protein>
    <submittedName>
        <fullName evidence="4">Uncharacterized protein</fullName>
    </submittedName>
</protein>
<dbReference type="GO" id="GO:1990050">
    <property type="term" value="F:phosphatidic acid transfer activity"/>
    <property type="evidence" value="ECO:0007669"/>
    <property type="project" value="TreeGrafter"/>
</dbReference>
<dbReference type="GO" id="GO:0005758">
    <property type="term" value="C:mitochondrial intermembrane space"/>
    <property type="evidence" value="ECO:0007669"/>
    <property type="project" value="TreeGrafter"/>
</dbReference>
<dbReference type="STRING" id="1257118.L8GCL2"/>
<dbReference type="InterPro" id="IPR007918">
    <property type="entry name" value="MDM35_apoptosis"/>
</dbReference>
<dbReference type="Proteomes" id="UP000011083">
    <property type="component" value="Unassembled WGS sequence"/>
</dbReference>
<dbReference type="GO" id="GO:0005829">
    <property type="term" value="C:cytosol"/>
    <property type="evidence" value="ECO:0007669"/>
    <property type="project" value="TreeGrafter"/>
</dbReference>
<evidence type="ECO:0000313" key="5">
    <source>
        <dbReference type="Proteomes" id="UP000011083"/>
    </source>
</evidence>
<evidence type="ECO:0000313" key="4">
    <source>
        <dbReference type="EMBL" id="ELR10930.1"/>
    </source>
</evidence>
<proteinExistence type="inferred from homology"/>
<accession>L8GCL2</accession>
<evidence type="ECO:0000256" key="2">
    <source>
        <dbReference type="ARBA" id="ARBA00023157"/>
    </source>
</evidence>
<dbReference type="AlphaFoldDB" id="L8GCL2"/>
<dbReference type="PANTHER" id="PTHR46403">
    <property type="entry name" value="TP53-REGULATED INHIBITOR OF APOPTOSIS 1"/>
    <property type="match status" value="1"/>
</dbReference>
<organism evidence="4 5">
    <name type="scientific">Acanthamoeba castellanii (strain ATCC 30010 / Neff)</name>
    <dbReference type="NCBI Taxonomy" id="1257118"/>
    <lineage>
        <taxon>Eukaryota</taxon>
        <taxon>Amoebozoa</taxon>
        <taxon>Discosea</taxon>
        <taxon>Longamoebia</taxon>
        <taxon>Centramoebida</taxon>
        <taxon>Acanthamoebidae</taxon>
        <taxon>Acanthamoeba</taxon>
    </lineage>
</organism>
<keyword evidence="5" id="KW-1185">Reference proteome</keyword>
<dbReference type="GeneID" id="14911295"/>
<gene>
    <name evidence="4" type="ORF">ACA1_145840</name>
</gene>